<organism evidence="1">
    <name type="scientific">uncultured Caudovirales phage</name>
    <dbReference type="NCBI Taxonomy" id="2100421"/>
    <lineage>
        <taxon>Viruses</taxon>
        <taxon>Duplodnaviria</taxon>
        <taxon>Heunggongvirae</taxon>
        <taxon>Uroviricota</taxon>
        <taxon>Caudoviricetes</taxon>
        <taxon>Peduoviridae</taxon>
        <taxon>Maltschvirus</taxon>
        <taxon>Maltschvirus maltsch</taxon>
    </lineage>
</organism>
<dbReference type="EMBL" id="LR797431">
    <property type="protein sequence ID" value="CAB4215557.1"/>
    <property type="molecule type" value="Genomic_DNA"/>
</dbReference>
<sequence>MANYIIKTPPYVGDIKYGYPVGTPCEISAEDLKTLKAAGIEIIKESEQEVTEQDNAPLTVIKTKKGK</sequence>
<name>A0A6J5SLX5_9CAUD</name>
<evidence type="ECO:0000313" key="1">
    <source>
        <dbReference type="EMBL" id="CAB4215557.1"/>
    </source>
</evidence>
<proteinExistence type="predicted"/>
<reference evidence="1" key="1">
    <citation type="submission" date="2020-05" db="EMBL/GenBank/DDBJ databases">
        <authorList>
            <person name="Chiriac C."/>
            <person name="Salcher M."/>
            <person name="Ghai R."/>
            <person name="Kavagutti S V."/>
        </authorList>
    </citation>
    <scope>NUCLEOTIDE SEQUENCE</scope>
</reference>
<accession>A0A6J5SLX5</accession>
<protein>
    <submittedName>
        <fullName evidence="1">Uncharacterized protein</fullName>
    </submittedName>
</protein>
<gene>
    <name evidence="1" type="ORF">UFOVP1483_23</name>
</gene>